<name>A0ABP9SSG1_9MICC</name>
<accession>A0ABP9SSG1</accession>
<organism evidence="1 2">
    <name type="scientific">Arthrobacter gyeryongensis</name>
    <dbReference type="NCBI Taxonomy" id="1650592"/>
    <lineage>
        <taxon>Bacteria</taxon>
        <taxon>Bacillati</taxon>
        <taxon>Actinomycetota</taxon>
        <taxon>Actinomycetes</taxon>
        <taxon>Micrococcales</taxon>
        <taxon>Micrococcaceae</taxon>
        <taxon>Arthrobacter</taxon>
    </lineage>
</organism>
<proteinExistence type="predicted"/>
<sequence>MFVISGTVCLIVCFGVSGTYDWGNGIQFGTTVGIGVVAEASVGLGAGVGNLNGPSVECSGIFGPYGGYGSISLTSFGVAGGWSGGLGGGCAIMFSTYR</sequence>
<evidence type="ECO:0000313" key="1">
    <source>
        <dbReference type="EMBL" id="GAA5199918.1"/>
    </source>
</evidence>
<keyword evidence="2" id="KW-1185">Reference proteome</keyword>
<evidence type="ECO:0000313" key="2">
    <source>
        <dbReference type="Proteomes" id="UP001500200"/>
    </source>
</evidence>
<gene>
    <name evidence="1" type="ORF">GCM10023346_40820</name>
</gene>
<reference evidence="2" key="1">
    <citation type="journal article" date="2019" name="Int. J. Syst. Evol. Microbiol.">
        <title>The Global Catalogue of Microorganisms (GCM) 10K type strain sequencing project: providing services to taxonomists for standard genome sequencing and annotation.</title>
        <authorList>
            <consortium name="The Broad Institute Genomics Platform"/>
            <consortium name="The Broad Institute Genome Sequencing Center for Infectious Disease"/>
            <person name="Wu L."/>
            <person name="Ma J."/>
        </authorList>
    </citation>
    <scope>NUCLEOTIDE SEQUENCE [LARGE SCALE GENOMIC DNA]</scope>
    <source>
        <strain evidence="2">JCM 18514</strain>
    </source>
</reference>
<comment type="caution">
    <text evidence="1">The sequence shown here is derived from an EMBL/GenBank/DDBJ whole genome shotgun (WGS) entry which is preliminary data.</text>
</comment>
<dbReference type="Proteomes" id="UP001500200">
    <property type="component" value="Unassembled WGS sequence"/>
</dbReference>
<protein>
    <submittedName>
        <fullName evidence="1">Uncharacterized protein</fullName>
    </submittedName>
</protein>
<dbReference type="EMBL" id="BAABKK010000030">
    <property type="protein sequence ID" value="GAA5199918.1"/>
    <property type="molecule type" value="Genomic_DNA"/>
</dbReference>